<dbReference type="InterPro" id="IPR002397">
    <property type="entry name" value="Cyt_P450_B"/>
</dbReference>
<dbReference type="GO" id="GO:0005506">
    <property type="term" value="F:iron ion binding"/>
    <property type="evidence" value="ECO:0007669"/>
    <property type="project" value="InterPro"/>
</dbReference>
<dbReference type="PRINTS" id="PR00359">
    <property type="entry name" value="BP450"/>
</dbReference>
<evidence type="ECO:0000256" key="2">
    <source>
        <dbReference type="ARBA" id="ARBA00022617"/>
    </source>
</evidence>
<dbReference type="InterPro" id="IPR017972">
    <property type="entry name" value="Cyt_P450_CS"/>
</dbReference>
<dbReference type="SUPFAM" id="SSF48264">
    <property type="entry name" value="Cytochrome P450"/>
    <property type="match status" value="1"/>
</dbReference>
<evidence type="ECO:0000313" key="9">
    <source>
        <dbReference type="Proteomes" id="UP000565715"/>
    </source>
</evidence>
<gene>
    <name evidence="8" type="ORF">HGA13_00320</name>
</gene>
<dbReference type="EMBL" id="JAAXOO010000001">
    <property type="protein sequence ID" value="NKY31521.1"/>
    <property type="molecule type" value="Genomic_DNA"/>
</dbReference>
<keyword evidence="9" id="KW-1185">Reference proteome</keyword>
<keyword evidence="3" id="KW-0479">Metal-binding</keyword>
<evidence type="ECO:0000313" key="8">
    <source>
        <dbReference type="EMBL" id="NKY31521.1"/>
    </source>
</evidence>
<evidence type="ECO:0000256" key="7">
    <source>
        <dbReference type="SAM" id="MobiDB-lite"/>
    </source>
</evidence>
<evidence type="ECO:0000256" key="3">
    <source>
        <dbReference type="ARBA" id="ARBA00022723"/>
    </source>
</evidence>
<keyword evidence="2" id="KW-0349">Heme</keyword>
<comment type="caution">
    <text evidence="8">The sequence shown here is derived from an EMBL/GenBank/DDBJ whole genome shotgun (WGS) entry which is preliminary data.</text>
</comment>
<evidence type="ECO:0000256" key="5">
    <source>
        <dbReference type="ARBA" id="ARBA00023004"/>
    </source>
</evidence>
<dbReference type="InterPro" id="IPR036396">
    <property type="entry name" value="Cyt_P450_sf"/>
</dbReference>
<evidence type="ECO:0000256" key="1">
    <source>
        <dbReference type="ARBA" id="ARBA00010617"/>
    </source>
</evidence>
<sequence length="420" mass="45344">MPRIRPVTISDRLSPRAPHSSPTDTDGPRIALYAPEFAVDPHSIYRTMREQHGSLVPVEVAPGVPATLVIGYYTALRIYNDPDHFPADPRTWQRDIPADCPVLPLMQWRPNARRNDGSAHARYRQAIAAGLGEVDPFNLHETVERVAVPLINSFCGDGSADLIEQYAFPLTFAVLNAVLGCPTEIAQRAAAGMAAMFEGVGAGGGAELLMTSLLELIELKRAEPGDDVTTRMMQHPSALSEPEIVNQVATLYGAGIEPLQNLIVNALRLMLTDEQFGDSALDGSLSTRDALDEVLFNDPPMANFCFTFPKQPILIEGVWLPAHQPVIISMAACNTDPVIGSNRHAGNRAHLAFGGGPHVCPASSLAYSIAQDAIDQLLDSLPEIRLGVPADELTWRTGAFHRALTTLPVVFPPSPPLSPV</sequence>
<dbReference type="PANTHER" id="PTHR46696:SF1">
    <property type="entry name" value="CYTOCHROME P450 YJIB-RELATED"/>
    <property type="match status" value="1"/>
</dbReference>
<keyword evidence="6" id="KW-0503">Monooxygenase</keyword>
<dbReference type="GO" id="GO:0004497">
    <property type="term" value="F:monooxygenase activity"/>
    <property type="evidence" value="ECO:0007669"/>
    <property type="project" value="UniProtKB-KW"/>
</dbReference>
<dbReference type="Gene3D" id="1.10.630.10">
    <property type="entry name" value="Cytochrome P450"/>
    <property type="match status" value="1"/>
</dbReference>
<reference evidence="8 9" key="1">
    <citation type="submission" date="2020-04" db="EMBL/GenBank/DDBJ databases">
        <title>MicrobeNet Type strains.</title>
        <authorList>
            <person name="Nicholson A.C."/>
        </authorList>
    </citation>
    <scope>NUCLEOTIDE SEQUENCE [LARGE SCALE GENOMIC DNA]</scope>
    <source>
        <strain evidence="8 9">DSM 45078</strain>
    </source>
</reference>
<dbReference type="PROSITE" id="PS00086">
    <property type="entry name" value="CYTOCHROME_P450"/>
    <property type="match status" value="1"/>
</dbReference>
<evidence type="ECO:0000256" key="6">
    <source>
        <dbReference type="ARBA" id="ARBA00023033"/>
    </source>
</evidence>
<organism evidence="8 9">
    <name type="scientific">Nocardia speluncae</name>
    <dbReference type="NCBI Taxonomy" id="419477"/>
    <lineage>
        <taxon>Bacteria</taxon>
        <taxon>Bacillati</taxon>
        <taxon>Actinomycetota</taxon>
        <taxon>Actinomycetes</taxon>
        <taxon>Mycobacteriales</taxon>
        <taxon>Nocardiaceae</taxon>
        <taxon>Nocardia</taxon>
    </lineage>
</organism>
<dbReference type="PANTHER" id="PTHR46696">
    <property type="entry name" value="P450, PUTATIVE (EUROFUNG)-RELATED"/>
    <property type="match status" value="1"/>
</dbReference>
<evidence type="ECO:0000256" key="4">
    <source>
        <dbReference type="ARBA" id="ARBA00023002"/>
    </source>
</evidence>
<dbReference type="RefSeq" id="WP_068049766.1">
    <property type="nucleotide sequence ID" value="NZ_JAAXOO010000001.1"/>
</dbReference>
<dbReference type="AlphaFoldDB" id="A0A846X5Y9"/>
<comment type="similarity">
    <text evidence="1">Belongs to the cytochrome P450 family.</text>
</comment>
<name>A0A846X5Y9_9NOCA</name>
<protein>
    <submittedName>
        <fullName evidence="8">Cytochrome P450</fullName>
    </submittedName>
</protein>
<dbReference type="GO" id="GO:0016705">
    <property type="term" value="F:oxidoreductase activity, acting on paired donors, with incorporation or reduction of molecular oxygen"/>
    <property type="evidence" value="ECO:0007669"/>
    <property type="project" value="InterPro"/>
</dbReference>
<accession>A0A846X5Y9</accession>
<proteinExistence type="inferred from homology"/>
<keyword evidence="4" id="KW-0560">Oxidoreductase</keyword>
<dbReference type="GO" id="GO:0020037">
    <property type="term" value="F:heme binding"/>
    <property type="evidence" value="ECO:0007669"/>
    <property type="project" value="InterPro"/>
</dbReference>
<keyword evidence="5" id="KW-0408">Iron</keyword>
<feature type="region of interest" description="Disordered" evidence="7">
    <location>
        <begin position="1"/>
        <end position="29"/>
    </location>
</feature>
<dbReference type="Proteomes" id="UP000565715">
    <property type="component" value="Unassembled WGS sequence"/>
</dbReference>